<dbReference type="Pfam" id="PF00636">
    <property type="entry name" value="Ribonuclease_3"/>
    <property type="match status" value="1"/>
</dbReference>
<dbReference type="GO" id="GO:0006369">
    <property type="term" value="P:termination of RNA polymerase II transcription"/>
    <property type="evidence" value="ECO:0007669"/>
    <property type="project" value="TreeGrafter"/>
</dbReference>
<dbReference type="SMART" id="SM00535">
    <property type="entry name" value="RIBOc"/>
    <property type="match status" value="1"/>
</dbReference>
<accession>A0AAV9JSA9</accession>
<dbReference type="PROSITE" id="PS50142">
    <property type="entry name" value="RNASE_3_2"/>
    <property type="match status" value="1"/>
</dbReference>
<evidence type="ECO:0000313" key="4">
    <source>
        <dbReference type="EMBL" id="KAK4548545.1"/>
    </source>
</evidence>
<dbReference type="PANTHER" id="PTHR11207:SF0">
    <property type="entry name" value="RIBONUCLEASE 3"/>
    <property type="match status" value="1"/>
</dbReference>
<dbReference type="Proteomes" id="UP001324427">
    <property type="component" value="Unassembled WGS sequence"/>
</dbReference>
<dbReference type="SUPFAM" id="SSF69065">
    <property type="entry name" value="RNase III domain-like"/>
    <property type="match status" value="1"/>
</dbReference>
<dbReference type="GO" id="GO:0003723">
    <property type="term" value="F:RNA binding"/>
    <property type="evidence" value="ECO:0007669"/>
    <property type="project" value="UniProtKB-KW"/>
</dbReference>
<dbReference type="AlphaFoldDB" id="A0AAV9JSA9"/>
<evidence type="ECO:0000259" key="3">
    <source>
        <dbReference type="PROSITE" id="PS50142"/>
    </source>
</evidence>
<protein>
    <recommendedName>
        <fullName evidence="3">RNase III domain-containing protein</fullName>
    </recommendedName>
</protein>
<dbReference type="GO" id="GO:0034475">
    <property type="term" value="P:U4 snRNA 3'-end processing"/>
    <property type="evidence" value="ECO:0007669"/>
    <property type="project" value="TreeGrafter"/>
</dbReference>
<keyword evidence="1" id="KW-0694">RNA-binding</keyword>
<comment type="caution">
    <text evidence="4">The sequence shown here is derived from an EMBL/GenBank/DDBJ whole genome shotgun (WGS) entry which is preliminary data.</text>
</comment>
<evidence type="ECO:0000313" key="5">
    <source>
        <dbReference type="Proteomes" id="UP001324427"/>
    </source>
</evidence>
<evidence type="ECO:0000256" key="1">
    <source>
        <dbReference type="ARBA" id="ARBA00022884"/>
    </source>
</evidence>
<dbReference type="Gene3D" id="3.30.160.20">
    <property type="match status" value="1"/>
</dbReference>
<dbReference type="EMBL" id="JAVFHQ010000007">
    <property type="protein sequence ID" value="KAK4548545.1"/>
    <property type="molecule type" value="Genomic_DNA"/>
</dbReference>
<dbReference type="GO" id="GO:0004525">
    <property type="term" value="F:ribonuclease III activity"/>
    <property type="evidence" value="ECO:0007669"/>
    <property type="project" value="InterPro"/>
</dbReference>
<reference evidence="4 5" key="1">
    <citation type="submission" date="2021-11" db="EMBL/GenBank/DDBJ databases">
        <title>Black yeast isolated from Biological Soil Crust.</title>
        <authorList>
            <person name="Kurbessoian T."/>
        </authorList>
    </citation>
    <scope>NUCLEOTIDE SEQUENCE [LARGE SCALE GENOMIC DNA]</scope>
    <source>
        <strain evidence="4 5">CCFEE 5522</strain>
    </source>
</reference>
<feature type="region of interest" description="Disordered" evidence="2">
    <location>
        <begin position="367"/>
        <end position="395"/>
    </location>
</feature>
<gene>
    <name evidence="4" type="ORF">LTR36_009455</name>
</gene>
<dbReference type="InterPro" id="IPR000999">
    <property type="entry name" value="RNase_III_dom"/>
</dbReference>
<dbReference type="PANTHER" id="PTHR11207">
    <property type="entry name" value="RIBONUCLEASE III"/>
    <property type="match status" value="1"/>
</dbReference>
<dbReference type="InterPro" id="IPR036389">
    <property type="entry name" value="RNase_III_sf"/>
</dbReference>
<dbReference type="CDD" id="cd00593">
    <property type="entry name" value="RIBOc"/>
    <property type="match status" value="1"/>
</dbReference>
<feature type="domain" description="RNase III" evidence="3">
    <location>
        <begin position="98"/>
        <end position="215"/>
    </location>
</feature>
<dbReference type="GO" id="GO:0006364">
    <property type="term" value="P:rRNA processing"/>
    <property type="evidence" value="ECO:0007669"/>
    <property type="project" value="TreeGrafter"/>
</dbReference>
<feature type="region of interest" description="Disordered" evidence="2">
    <location>
        <begin position="1"/>
        <end position="61"/>
    </location>
</feature>
<name>A0AAV9JSA9_9PEZI</name>
<feature type="compositionally biased region" description="Basic and acidic residues" evidence="2">
    <location>
        <begin position="1"/>
        <end position="41"/>
    </location>
</feature>
<organism evidence="4 5">
    <name type="scientific">Oleoguttula mirabilis</name>
    <dbReference type="NCBI Taxonomy" id="1507867"/>
    <lineage>
        <taxon>Eukaryota</taxon>
        <taxon>Fungi</taxon>
        <taxon>Dikarya</taxon>
        <taxon>Ascomycota</taxon>
        <taxon>Pezizomycotina</taxon>
        <taxon>Dothideomycetes</taxon>
        <taxon>Dothideomycetidae</taxon>
        <taxon>Mycosphaerellales</taxon>
        <taxon>Teratosphaeriaceae</taxon>
        <taxon>Oleoguttula</taxon>
    </lineage>
</organism>
<sequence>MSKRPYEDRERGQAHKKQRQDDQHSYSHDSIVRPQHRDTGDNARPSANQAHPHDDALSRLPPPTAALAAVPSYTPFTVSAPLPPLPDVLDGALSTAPFRHKSSASNYNRSSNPNDVTYEKLEFLGDAYLELLASRLLYARFPNLLAGQQSQLRELLVKNETLAEYARAYGFDRRVQVGDMERMMQDSKDRGNKGFNKVLGDVFEAYVAAVVLSDHEEGFAVAEKWMTGLWAPKLLEAAEKERYFTPSLSSSLQHSSTTTSGAGNMLKTYNPTAKAELQKRLLSGPGAKLQYEPYQKSVELKGDQLGQNRHFIGVYLTGYGYEKKLLGKGEGKNKVEAGNWAATEAMHGEAKGLVDECEEKLKVARDERRLEREAKEAKGEAKVEGKAEGKNEPTW</sequence>
<keyword evidence="5" id="KW-1185">Reference proteome</keyword>
<evidence type="ECO:0000256" key="2">
    <source>
        <dbReference type="SAM" id="MobiDB-lite"/>
    </source>
</evidence>
<proteinExistence type="predicted"/>
<dbReference type="GO" id="GO:0005654">
    <property type="term" value="C:nucleoplasm"/>
    <property type="evidence" value="ECO:0007669"/>
    <property type="project" value="TreeGrafter"/>
</dbReference>
<dbReference type="PROSITE" id="PS00517">
    <property type="entry name" value="RNASE_3_1"/>
    <property type="match status" value="1"/>
</dbReference>
<dbReference type="Gene3D" id="1.10.1520.10">
    <property type="entry name" value="Ribonuclease III domain"/>
    <property type="match status" value="1"/>
</dbReference>